<protein>
    <submittedName>
        <fullName evidence="1">Uncharacterized protein</fullName>
    </submittedName>
</protein>
<evidence type="ECO:0000313" key="2">
    <source>
        <dbReference type="Proteomes" id="UP000248326"/>
    </source>
</evidence>
<dbReference type="Proteomes" id="UP000248326">
    <property type="component" value="Unassembled WGS sequence"/>
</dbReference>
<organism evidence="1 2">
    <name type="scientific">Deinococcus yavapaiensis KR-236</name>
    <dbReference type="NCBI Taxonomy" id="694435"/>
    <lineage>
        <taxon>Bacteria</taxon>
        <taxon>Thermotogati</taxon>
        <taxon>Deinococcota</taxon>
        <taxon>Deinococci</taxon>
        <taxon>Deinococcales</taxon>
        <taxon>Deinococcaceae</taxon>
        <taxon>Deinococcus</taxon>
    </lineage>
</organism>
<comment type="caution">
    <text evidence="1">The sequence shown here is derived from an EMBL/GenBank/DDBJ whole genome shotgun (WGS) entry which is preliminary data.</text>
</comment>
<dbReference type="AlphaFoldDB" id="A0A318S7V1"/>
<sequence length="73" mass="8312">MTVTISAEARTNEMRALLASLEQYRLEEQAQALQEKDERRRAWHDGRASAYGDVVERLKGLLCLQDDPPPLSN</sequence>
<accession>A0A318S7V1</accession>
<gene>
    <name evidence="1" type="ORF">DES52_10766</name>
</gene>
<reference evidence="1 2" key="1">
    <citation type="submission" date="2018-06" db="EMBL/GenBank/DDBJ databases">
        <title>Genomic Encyclopedia of Type Strains, Phase IV (KMG-IV): sequencing the most valuable type-strain genomes for metagenomic binning, comparative biology and taxonomic classification.</title>
        <authorList>
            <person name="Goeker M."/>
        </authorList>
    </citation>
    <scope>NUCLEOTIDE SEQUENCE [LARGE SCALE GENOMIC DNA]</scope>
    <source>
        <strain evidence="1 2">DSM 18048</strain>
    </source>
</reference>
<evidence type="ECO:0000313" key="1">
    <source>
        <dbReference type="EMBL" id="PYE53808.1"/>
    </source>
</evidence>
<name>A0A318S7V1_9DEIO</name>
<proteinExistence type="predicted"/>
<dbReference type="EMBL" id="QJSX01000007">
    <property type="protein sequence ID" value="PYE53808.1"/>
    <property type="molecule type" value="Genomic_DNA"/>
</dbReference>
<keyword evidence="2" id="KW-1185">Reference proteome</keyword>